<keyword evidence="5" id="KW-1185">Reference proteome</keyword>
<dbReference type="EMBL" id="CP094984">
    <property type="protein sequence ID" value="UON92143.1"/>
    <property type="molecule type" value="Genomic_DNA"/>
</dbReference>
<dbReference type="PANTHER" id="PTHR30289:SF1">
    <property type="entry name" value="PEBP (PHOSPHATIDYLETHANOLAMINE-BINDING PROTEIN) FAMILY PROTEIN"/>
    <property type="match status" value="1"/>
</dbReference>
<name>A0A9X1M5T2_9MICC</name>
<sequence length="188" mass="19431">MENRDPYANLPQVPEFTVDSEEVTDGGTLAPAQYSGRMGVPGGKDASPQLTWSGFPEGTRSFAVTMYDPDAPTASGFWHWAAFNIPASVTGLAADAANSALMPEGTVQLVNDAGFAGFVGAAPPPGHGRHRYFVVVHAVDTEKLDVAPDASPAALGFALFTHTLGRGRIVAGAEIPAAEIPAAEAPEA</sequence>
<keyword evidence="4" id="KW-0649">Protein kinase inhibitor</keyword>
<dbReference type="Pfam" id="PF01161">
    <property type="entry name" value="PBP"/>
    <property type="match status" value="1"/>
</dbReference>
<dbReference type="EMBL" id="JAJFZT010000002">
    <property type="protein sequence ID" value="MCC3271973.1"/>
    <property type="molecule type" value="Genomic_DNA"/>
</dbReference>
<comment type="similarity">
    <text evidence="1">Belongs to the UPF0098 family.</text>
</comment>
<accession>A0A9X1M5T2</accession>
<dbReference type="GO" id="GO:0004860">
    <property type="term" value="F:protein kinase inhibitor activity"/>
    <property type="evidence" value="ECO:0007669"/>
    <property type="project" value="UniProtKB-KW"/>
</dbReference>
<dbReference type="CDD" id="cd00865">
    <property type="entry name" value="PEBP_bact_arch"/>
    <property type="match status" value="1"/>
</dbReference>
<proteinExistence type="inferred from homology"/>
<dbReference type="AlphaFoldDB" id="A0A9X1M5T2"/>
<evidence type="ECO:0000313" key="4">
    <source>
        <dbReference type="EMBL" id="UON92143.1"/>
    </source>
</evidence>
<evidence type="ECO:0000256" key="1">
    <source>
        <dbReference type="ARBA" id="ARBA00007120"/>
    </source>
</evidence>
<protein>
    <submittedName>
        <fullName evidence="3">YbhB/YbcL family Raf kinase inhibitor-like protein</fullName>
    </submittedName>
</protein>
<dbReference type="InterPro" id="IPR036610">
    <property type="entry name" value="PEBP-like_sf"/>
</dbReference>
<evidence type="ECO:0000256" key="2">
    <source>
        <dbReference type="SAM" id="MobiDB-lite"/>
    </source>
</evidence>
<dbReference type="PANTHER" id="PTHR30289">
    <property type="entry name" value="UNCHARACTERIZED PROTEIN YBCL-RELATED"/>
    <property type="match status" value="1"/>
</dbReference>
<dbReference type="SUPFAM" id="SSF49777">
    <property type="entry name" value="PEBP-like"/>
    <property type="match status" value="1"/>
</dbReference>
<evidence type="ECO:0000313" key="5">
    <source>
        <dbReference type="Proteomes" id="UP000829758"/>
    </source>
</evidence>
<dbReference type="Gene3D" id="3.90.280.10">
    <property type="entry name" value="PEBP-like"/>
    <property type="match status" value="1"/>
</dbReference>
<dbReference type="NCBIfam" id="TIGR00481">
    <property type="entry name" value="YbhB/YbcL family Raf kinase inhibitor-like protein"/>
    <property type="match status" value="1"/>
</dbReference>
<gene>
    <name evidence="3" type="ORF">LJ755_04415</name>
    <name evidence="4" type="ORF">MUK71_00295</name>
</gene>
<dbReference type="RefSeq" id="WP_227928099.1">
    <property type="nucleotide sequence ID" value="NZ_CP094984.1"/>
</dbReference>
<dbReference type="InterPro" id="IPR005247">
    <property type="entry name" value="YbhB_YbcL/LppC-like"/>
</dbReference>
<dbReference type="Proteomes" id="UP001155145">
    <property type="component" value="Unassembled WGS sequence"/>
</dbReference>
<organism evidence="3 6">
    <name type="scientific">Arthrobacter zhangbolii</name>
    <dbReference type="NCBI Taxonomy" id="2886936"/>
    <lineage>
        <taxon>Bacteria</taxon>
        <taxon>Bacillati</taxon>
        <taxon>Actinomycetota</taxon>
        <taxon>Actinomycetes</taxon>
        <taxon>Micrococcales</taxon>
        <taxon>Micrococcaceae</taxon>
        <taxon>Arthrobacter</taxon>
    </lineage>
</organism>
<feature type="region of interest" description="Disordered" evidence="2">
    <location>
        <begin position="1"/>
        <end position="25"/>
    </location>
</feature>
<evidence type="ECO:0000313" key="3">
    <source>
        <dbReference type="EMBL" id="MCC3271973.1"/>
    </source>
</evidence>
<dbReference type="InterPro" id="IPR008914">
    <property type="entry name" value="PEBP"/>
</dbReference>
<dbReference type="Proteomes" id="UP000829758">
    <property type="component" value="Chromosome"/>
</dbReference>
<reference evidence="3" key="1">
    <citation type="submission" date="2021-10" db="EMBL/GenBank/DDBJ databases">
        <title>Novel species in genus Arthrobacter.</title>
        <authorList>
            <person name="Liu Y."/>
        </authorList>
    </citation>
    <scope>NUCLEOTIDE SEQUENCE</scope>
    <source>
        <strain evidence="5">zg-Y462</strain>
        <strain evidence="3">Zg-Y462</strain>
    </source>
</reference>
<evidence type="ECO:0000313" key="6">
    <source>
        <dbReference type="Proteomes" id="UP001155145"/>
    </source>
</evidence>